<dbReference type="STRING" id="1676925.ENSPKIP00000006202"/>
<evidence type="ECO:0000256" key="4">
    <source>
        <dbReference type="ARBA" id="ARBA00023080"/>
    </source>
</evidence>
<dbReference type="Gene3D" id="2.70.40.10">
    <property type="match status" value="1"/>
</dbReference>
<dbReference type="InterPro" id="IPR036157">
    <property type="entry name" value="dUTPase-like_sf"/>
</dbReference>
<dbReference type="Pfam" id="PF00692">
    <property type="entry name" value="dUTPase"/>
    <property type="match status" value="1"/>
</dbReference>
<evidence type="ECO:0000313" key="9">
    <source>
        <dbReference type="Proteomes" id="UP000261540"/>
    </source>
</evidence>
<dbReference type="GO" id="GO:0046081">
    <property type="term" value="P:dUTP catabolic process"/>
    <property type="evidence" value="ECO:0007669"/>
    <property type="project" value="UniProtKB-UniRule"/>
</dbReference>
<reference evidence="8" key="2">
    <citation type="submission" date="2025-09" db="UniProtKB">
        <authorList>
            <consortium name="Ensembl"/>
        </authorList>
    </citation>
    <scope>IDENTIFICATION</scope>
</reference>
<comment type="similarity">
    <text evidence="2 5">Belongs to the dUTPase family.</text>
</comment>
<protein>
    <recommendedName>
        <fullName evidence="5">Deoxyuridine 5'-triphosphate nucleotidohydrolase</fullName>
        <shortName evidence="5">dUTPase</shortName>
        <ecNumber evidence="5">3.6.1.23</ecNumber>
    </recommendedName>
    <alternativeName>
        <fullName evidence="5">dUTP pyrophosphatase</fullName>
    </alternativeName>
</protein>
<reference evidence="8" key="1">
    <citation type="submission" date="2025-08" db="UniProtKB">
        <authorList>
            <consortium name="Ensembl"/>
        </authorList>
    </citation>
    <scope>IDENTIFICATION</scope>
</reference>
<dbReference type="PANTHER" id="PTHR11241:SF0">
    <property type="entry name" value="DEOXYURIDINE 5'-TRIPHOSPHATE NUCLEOTIDOHYDROLASE"/>
    <property type="match status" value="1"/>
</dbReference>
<organism evidence="8 9">
    <name type="scientific">Paramormyrops kingsleyae</name>
    <dbReference type="NCBI Taxonomy" id="1676925"/>
    <lineage>
        <taxon>Eukaryota</taxon>
        <taxon>Metazoa</taxon>
        <taxon>Chordata</taxon>
        <taxon>Craniata</taxon>
        <taxon>Vertebrata</taxon>
        <taxon>Euteleostomi</taxon>
        <taxon>Actinopterygii</taxon>
        <taxon>Neopterygii</taxon>
        <taxon>Teleostei</taxon>
        <taxon>Osteoglossocephala</taxon>
        <taxon>Osteoglossomorpha</taxon>
        <taxon>Osteoglossiformes</taxon>
        <taxon>Mormyridae</taxon>
        <taxon>Paramormyrops</taxon>
    </lineage>
</organism>
<dbReference type="InterPro" id="IPR029054">
    <property type="entry name" value="dUTPase-like"/>
</dbReference>
<dbReference type="CDD" id="cd07557">
    <property type="entry name" value="trimeric_dUTPase"/>
    <property type="match status" value="1"/>
</dbReference>
<name>A0A3B3QHG0_9TELE</name>
<feature type="domain" description="dUTPase-like" evidence="7">
    <location>
        <begin position="14"/>
        <end position="128"/>
    </location>
</feature>
<dbReference type="GeneTree" id="ENSGT01030000236420"/>
<dbReference type="PANTHER" id="PTHR11241">
    <property type="entry name" value="DEOXYURIDINE 5'-TRIPHOSPHATE NUCLEOTIDOHYDROLASE"/>
    <property type="match status" value="1"/>
</dbReference>
<dbReference type="EC" id="3.6.1.23" evidence="5"/>
<dbReference type="AlphaFoldDB" id="A0A3B3QHG0"/>
<accession>A0A3B3QHG0</accession>
<dbReference type="GO" id="GO:0006226">
    <property type="term" value="P:dUMP biosynthetic process"/>
    <property type="evidence" value="ECO:0007669"/>
    <property type="project" value="UniProtKB-UniRule"/>
</dbReference>
<evidence type="ECO:0000256" key="6">
    <source>
        <dbReference type="SAM" id="MobiDB-lite"/>
    </source>
</evidence>
<dbReference type="GO" id="GO:0004170">
    <property type="term" value="F:dUTP diphosphatase activity"/>
    <property type="evidence" value="ECO:0007669"/>
    <property type="project" value="UniProtKB-UniRule"/>
</dbReference>
<comment type="catalytic activity">
    <reaction evidence="5">
        <text>dUTP + H2O = dUMP + diphosphate + H(+)</text>
        <dbReference type="Rhea" id="RHEA:10248"/>
        <dbReference type="ChEBI" id="CHEBI:15377"/>
        <dbReference type="ChEBI" id="CHEBI:15378"/>
        <dbReference type="ChEBI" id="CHEBI:33019"/>
        <dbReference type="ChEBI" id="CHEBI:61555"/>
        <dbReference type="ChEBI" id="CHEBI:246422"/>
        <dbReference type="EC" id="3.6.1.23"/>
    </reaction>
</comment>
<sequence>SNRWFRNLRNHTTLRPPPSSAGLDLFCVEAAVLLPHTVTKINTGIGVQCPMGHCGQFAFNIVLAGVIDSDHQGFIQMVFENISNESLTVENHDRIAQLLVKPVHIGTVVDIPRPRHVTQRGEGGFGPTAVSGAKV</sequence>
<dbReference type="InterPro" id="IPR033704">
    <property type="entry name" value="dUTPase_trimeric"/>
</dbReference>
<comment type="pathway">
    <text evidence="1 5">Pyrimidine metabolism; dUMP biosynthesis; dUMP from dCTP (dUTP route): step 2/2.</text>
</comment>
<dbReference type="GO" id="GO:0000287">
    <property type="term" value="F:magnesium ion binding"/>
    <property type="evidence" value="ECO:0007669"/>
    <property type="project" value="UniProtKB-UniRule"/>
</dbReference>
<evidence type="ECO:0000256" key="5">
    <source>
        <dbReference type="RuleBase" id="RU367024"/>
    </source>
</evidence>
<dbReference type="Ensembl" id="ENSPKIT00000030223.1">
    <property type="protein sequence ID" value="ENSPKIP00000006202.1"/>
    <property type="gene ID" value="ENSPKIG00000022583.1"/>
</dbReference>
<dbReference type="InterPro" id="IPR008181">
    <property type="entry name" value="dUTPase"/>
</dbReference>
<proteinExistence type="inferred from homology"/>
<keyword evidence="9" id="KW-1185">Reference proteome</keyword>
<dbReference type="UniPathway" id="UPA00610">
    <property type="reaction ID" value="UER00666"/>
</dbReference>
<evidence type="ECO:0000256" key="2">
    <source>
        <dbReference type="ARBA" id="ARBA00006581"/>
    </source>
</evidence>
<keyword evidence="5" id="KW-0479">Metal-binding</keyword>
<keyword evidence="5" id="KW-0460">Magnesium</keyword>
<keyword evidence="3 5" id="KW-0378">Hydrolase</keyword>
<evidence type="ECO:0000313" key="8">
    <source>
        <dbReference type="Ensembl" id="ENSPKIP00000006202.1"/>
    </source>
</evidence>
<dbReference type="SUPFAM" id="SSF51283">
    <property type="entry name" value="dUTPase-like"/>
    <property type="match status" value="1"/>
</dbReference>
<comment type="function">
    <text evidence="5">Involved in nucleotide metabolism via production of dUMP, the immediate precursor of thymidine nucleotides, and decreases the intracellular concentration of dUTP so that uracil cannot be incorporated into DNA.</text>
</comment>
<evidence type="ECO:0000256" key="3">
    <source>
        <dbReference type="ARBA" id="ARBA00022801"/>
    </source>
</evidence>
<evidence type="ECO:0000256" key="1">
    <source>
        <dbReference type="ARBA" id="ARBA00005142"/>
    </source>
</evidence>
<feature type="region of interest" description="Disordered" evidence="6">
    <location>
        <begin position="116"/>
        <end position="135"/>
    </location>
</feature>
<comment type="cofactor">
    <cofactor evidence="5">
        <name>Mg(2+)</name>
        <dbReference type="ChEBI" id="CHEBI:18420"/>
    </cofactor>
</comment>
<dbReference type="Proteomes" id="UP000261540">
    <property type="component" value="Unplaced"/>
</dbReference>
<evidence type="ECO:0000259" key="7">
    <source>
        <dbReference type="Pfam" id="PF00692"/>
    </source>
</evidence>
<keyword evidence="4 5" id="KW-0546">Nucleotide metabolism</keyword>